<dbReference type="Proteomes" id="UP000605846">
    <property type="component" value="Unassembled WGS sequence"/>
</dbReference>
<comment type="caution">
    <text evidence="1">The sequence shown here is derived from an EMBL/GenBank/DDBJ whole genome shotgun (WGS) entry which is preliminary data.</text>
</comment>
<evidence type="ECO:0000313" key="2">
    <source>
        <dbReference type="Proteomes" id="UP000605846"/>
    </source>
</evidence>
<evidence type="ECO:0000313" key="1">
    <source>
        <dbReference type="EMBL" id="KAF7724791.1"/>
    </source>
</evidence>
<dbReference type="AlphaFoldDB" id="A0A8H7EPU8"/>
<name>A0A8H7EPU8_9FUNG</name>
<dbReference type="EMBL" id="JABAYA010000111">
    <property type="protein sequence ID" value="KAF7724791.1"/>
    <property type="molecule type" value="Genomic_DNA"/>
</dbReference>
<proteinExistence type="predicted"/>
<gene>
    <name evidence="1" type="ORF">EC973_000748</name>
</gene>
<sequence length="150" mass="17003">MRILASMCVLTQRWRSPALSSNEYEELAALAELFERTLKQTLEEFTKTDVSHHIRWSFRRPTQDDPLPARYKSARLCLVIEITELDPETALLDELPSYQVAISSSGNTGTLPPSYSEVTMRPPLPFAQYPARPESAMLRETSRLCNTAVS</sequence>
<dbReference type="OrthoDB" id="2247939at2759"/>
<accession>A0A8H7EPU8</accession>
<reference evidence="1" key="1">
    <citation type="submission" date="2020-01" db="EMBL/GenBank/DDBJ databases">
        <title>Genome Sequencing of Three Apophysomyces-Like Fungal Strains Confirms a Novel Fungal Genus in the Mucoromycota with divergent Burkholderia-like Endosymbiotic Bacteria.</title>
        <authorList>
            <person name="Stajich J.E."/>
            <person name="Macias A.M."/>
            <person name="Carter-House D."/>
            <person name="Lovett B."/>
            <person name="Kasson L.R."/>
            <person name="Berry K."/>
            <person name="Grigoriev I."/>
            <person name="Chang Y."/>
            <person name="Spatafora J."/>
            <person name="Kasson M.T."/>
        </authorList>
    </citation>
    <scope>NUCLEOTIDE SEQUENCE</scope>
    <source>
        <strain evidence="1">NRRL A-21654</strain>
    </source>
</reference>
<keyword evidence="2" id="KW-1185">Reference proteome</keyword>
<protein>
    <submittedName>
        <fullName evidence="1">Uncharacterized protein</fullName>
    </submittedName>
</protein>
<organism evidence="1 2">
    <name type="scientific">Apophysomyces ossiformis</name>
    <dbReference type="NCBI Taxonomy" id="679940"/>
    <lineage>
        <taxon>Eukaryota</taxon>
        <taxon>Fungi</taxon>
        <taxon>Fungi incertae sedis</taxon>
        <taxon>Mucoromycota</taxon>
        <taxon>Mucoromycotina</taxon>
        <taxon>Mucoromycetes</taxon>
        <taxon>Mucorales</taxon>
        <taxon>Mucorineae</taxon>
        <taxon>Mucoraceae</taxon>
        <taxon>Apophysomyces</taxon>
    </lineage>
</organism>